<name>A0ABU3DA68_9FLAO</name>
<evidence type="ECO:0000313" key="2">
    <source>
        <dbReference type="EMBL" id="MDT0678435.1"/>
    </source>
</evidence>
<evidence type="ECO:0008006" key="4">
    <source>
        <dbReference type="Google" id="ProtNLM"/>
    </source>
</evidence>
<dbReference type="EMBL" id="JAVRHK010000021">
    <property type="protein sequence ID" value="MDT0678435.1"/>
    <property type="molecule type" value="Genomic_DNA"/>
</dbReference>
<organism evidence="2 3">
    <name type="scientific">Autumnicola musiva</name>
    <dbReference type="NCBI Taxonomy" id="3075589"/>
    <lineage>
        <taxon>Bacteria</taxon>
        <taxon>Pseudomonadati</taxon>
        <taxon>Bacteroidota</taxon>
        <taxon>Flavobacteriia</taxon>
        <taxon>Flavobacteriales</taxon>
        <taxon>Flavobacteriaceae</taxon>
        <taxon>Autumnicola</taxon>
    </lineage>
</organism>
<dbReference type="Proteomes" id="UP001262582">
    <property type="component" value="Unassembled WGS sequence"/>
</dbReference>
<protein>
    <recommendedName>
        <fullName evidence="4">PepSY domain-containing protein</fullName>
    </recommendedName>
</protein>
<gene>
    <name evidence="2" type="ORF">RM539_17775</name>
</gene>
<accession>A0ABU3DA68</accession>
<dbReference type="RefSeq" id="WP_311504770.1">
    <property type="nucleotide sequence ID" value="NZ_JAVRHK010000021.1"/>
</dbReference>
<comment type="caution">
    <text evidence="2">The sequence shown here is derived from an EMBL/GenBank/DDBJ whole genome shotgun (WGS) entry which is preliminary data.</text>
</comment>
<dbReference type="SUPFAM" id="SSF160574">
    <property type="entry name" value="BT0923-like"/>
    <property type="match status" value="1"/>
</dbReference>
<reference evidence="2 3" key="1">
    <citation type="submission" date="2023-09" db="EMBL/GenBank/DDBJ databases">
        <authorList>
            <person name="Rey-Velasco X."/>
        </authorList>
    </citation>
    <scope>NUCLEOTIDE SEQUENCE [LARGE SCALE GENOMIC DNA]</scope>
    <source>
        <strain evidence="2 3">F117</strain>
    </source>
</reference>
<feature type="chain" id="PRO_5045253285" description="PepSY domain-containing protein" evidence="1">
    <location>
        <begin position="24"/>
        <end position="111"/>
    </location>
</feature>
<keyword evidence="1" id="KW-0732">Signal</keyword>
<sequence>MKKLGLSLIAAGAFFVSTNVAQAQETETQGEEEVIVEQETQQDGFESLEIMALPQAVKVAVIKSYEGATTESAWVKTGENGEKIYKLDINVDGQTQTVKADAEGNWIEDEN</sequence>
<keyword evidence="3" id="KW-1185">Reference proteome</keyword>
<proteinExistence type="predicted"/>
<evidence type="ECO:0000256" key="1">
    <source>
        <dbReference type="SAM" id="SignalP"/>
    </source>
</evidence>
<feature type="signal peptide" evidence="1">
    <location>
        <begin position="1"/>
        <end position="23"/>
    </location>
</feature>
<evidence type="ECO:0000313" key="3">
    <source>
        <dbReference type="Proteomes" id="UP001262582"/>
    </source>
</evidence>